<sequence>MTQTTHSATKDGEAAGHLNTRYWPATFEERGVVVPFTTPMLAFARARSNGNGGLEVIVPGLSGSSGVYIIGWSGVREVFRMSVHDRAFHDMIETRKAATPREIRRCAHEIAMTGLSGPDAIDAAERAVEQEENERLLTNYYLVNSVVKSLAKTDVKLSVAELSSTTGQKKVRGIMAGIASDLRVSSEQLYADIEKWSDMIAPVGVASMPHECRLRRLMTRLKAFRMNITAWGRNSNADPDGLAFLVADVALLTLDVGRDVLGEIDDHANDLQTALAKWSTVGPEIADGMNRISWLLDGWDHVIGLWEEVLDGALHEQKDALEEIVRMLPLVPTKELDAQQGKAWGDLENAMRKFVKPLQNWQSGHTDIELQLRIERRRAEAMSEAG</sequence>
<accession>A0A8G2BIE2</accession>
<keyword evidence="2" id="KW-1185">Reference proteome</keyword>
<name>A0A8G2BIE2_9PROT</name>
<protein>
    <submittedName>
        <fullName evidence="1">Uncharacterized protein</fullName>
    </submittedName>
</protein>
<dbReference type="AlphaFoldDB" id="A0A8G2BIE2"/>
<comment type="caution">
    <text evidence="1">The sequence shown here is derived from an EMBL/GenBank/DDBJ whole genome shotgun (WGS) entry which is preliminary data.</text>
</comment>
<reference evidence="1 2" key="1">
    <citation type="submission" date="2016-10" db="EMBL/GenBank/DDBJ databases">
        <authorList>
            <person name="Varghese N."/>
            <person name="Submissions S."/>
        </authorList>
    </citation>
    <scope>NUCLEOTIDE SEQUENCE [LARGE SCALE GENOMIC DNA]</scope>
    <source>
        <strain evidence="1 2">DSM 18839</strain>
    </source>
</reference>
<dbReference type="Proteomes" id="UP000198615">
    <property type="component" value="Unassembled WGS sequence"/>
</dbReference>
<evidence type="ECO:0000313" key="2">
    <source>
        <dbReference type="Proteomes" id="UP000198615"/>
    </source>
</evidence>
<gene>
    <name evidence="1" type="ORF">SAMN05660686_02650</name>
</gene>
<organism evidence="1 2">
    <name type="scientific">Thalassobaculum litoreum DSM 18839</name>
    <dbReference type="NCBI Taxonomy" id="1123362"/>
    <lineage>
        <taxon>Bacteria</taxon>
        <taxon>Pseudomonadati</taxon>
        <taxon>Pseudomonadota</taxon>
        <taxon>Alphaproteobacteria</taxon>
        <taxon>Rhodospirillales</taxon>
        <taxon>Thalassobaculaceae</taxon>
        <taxon>Thalassobaculum</taxon>
    </lineage>
</organism>
<proteinExistence type="predicted"/>
<dbReference type="EMBL" id="FNBW01000007">
    <property type="protein sequence ID" value="SDF87605.1"/>
    <property type="molecule type" value="Genomic_DNA"/>
</dbReference>
<dbReference type="RefSeq" id="WP_093150923.1">
    <property type="nucleotide sequence ID" value="NZ_FNBW01000007.1"/>
</dbReference>
<dbReference type="OrthoDB" id="7285430at2"/>
<evidence type="ECO:0000313" key="1">
    <source>
        <dbReference type="EMBL" id="SDF87605.1"/>
    </source>
</evidence>